<dbReference type="InterPro" id="IPR001789">
    <property type="entry name" value="Sig_transdc_resp-reg_receiver"/>
</dbReference>
<dbReference type="AlphaFoldDB" id="A0A5M4AYC1"/>
<dbReference type="SMART" id="SM00448">
    <property type="entry name" value="REC"/>
    <property type="match status" value="1"/>
</dbReference>
<evidence type="ECO:0000313" key="4">
    <source>
        <dbReference type="EMBL" id="GET32764.1"/>
    </source>
</evidence>
<gene>
    <name evidence="4" type="ORF">PbJCM13498_16270</name>
</gene>
<dbReference type="Proteomes" id="UP000391834">
    <property type="component" value="Unassembled WGS sequence"/>
</dbReference>
<proteinExistence type="predicted"/>
<comment type="caution">
    <text evidence="4">The sequence shown here is derived from an EMBL/GenBank/DDBJ whole genome shotgun (WGS) entry which is preliminary data.</text>
</comment>
<reference evidence="4 5" key="1">
    <citation type="submission" date="2019-10" db="EMBL/GenBank/DDBJ databases">
        <title>Prolixibacter strains distinguished by the presence of nitrate reductase genes were adept at nitrate-dependent anaerobic corrosion of metallic iron and carbon steel.</title>
        <authorList>
            <person name="Iino T."/>
            <person name="Shono N."/>
            <person name="Ito K."/>
            <person name="Nakamura R."/>
            <person name="Sueoka K."/>
            <person name="Harayama S."/>
            <person name="Ohkuma M."/>
        </authorList>
    </citation>
    <scope>NUCLEOTIDE SEQUENCE [LARGE SCALE GENOMIC DNA]</scope>
    <source>
        <strain evidence="4 5">JCM 13498</strain>
    </source>
</reference>
<dbReference type="SUPFAM" id="SSF52172">
    <property type="entry name" value="CheY-like"/>
    <property type="match status" value="1"/>
</dbReference>
<dbReference type="PROSITE" id="PS50110">
    <property type="entry name" value="RESPONSE_REGULATORY"/>
    <property type="match status" value="1"/>
</dbReference>
<evidence type="ECO:0000256" key="1">
    <source>
        <dbReference type="ARBA" id="ARBA00022553"/>
    </source>
</evidence>
<name>A0A5M4AYC1_9BACT</name>
<dbReference type="PANTHER" id="PTHR45339:SF3">
    <property type="entry name" value="HISTIDINE KINASE"/>
    <property type="match status" value="1"/>
</dbReference>
<evidence type="ECO:0000259" key="3">
    <source>
        <dbReference type="PROSITE" id="PS50110"/>
    </source>
</evidence>
<keyword evidence="5" id="KW-1185">Reference proteome</keyword>
<sequence length="141" mass="16396">MFLNSADLKIEDQNKEGLSILLVEDNFLNQKITTYNLRKYNHKVSIANNGLEAVNLFKEKKFDLILMDIMMPVMDGLEATREIRKIEKEHKLNEYTPIIAVTANTLDNDREKCLSWGMDEFIAKPFDMNQLNEILMSLKIV</sequence>
<dbReference type="EMBL" id="BLAX01000001">
    <property type="protein sequence ID" value="GET32764.1"/>
    <property type="molecule type" value="Genomic_DNA"/>
</dbReference>
<dbReference type="CDD" id="cd17546">
    <property type="entry name" value="REC_hyHK_CKI1_RcsC-like"/>
    <property type="match status" value="1"/>
</dbReference>
<dbReference type="GO" id="GO:0000160">
    <property type="term" value="P:phosphorelay signal transduction system"/>
    <property type="evidence" value="ECO:0007669"/>
    <property type="project" value="InterPro"/>
</dbReference>
<dbReference type="Gene3D" id="3.40.50.2300">
    <property type="match status" value="1"/>
</dbReference>
<dbReference type="InterPro" id="IPR011006">
    <property type="entry name" value="CheY-like_superfamily"/>
</dbReference>
<dbReference type="Pfam" id="PF00072">
    <property type="entry name" value="Response_reg"/>
    <property type="match status" value="1"/>
</dbReference>
<evidence type="ECO:0000313" key="5">
    <source>
        <dbReference type="Proteomes" id="UP000391834"/>
    </source>
</evidence>
<keyword evidence="1 2" id="KW-0597">Phosphoprotein</keyword>
<organism evidence="4 5">
    <name type="scientific">Prolixibacter bellariivorans</name>
    <dbReference type="NCBI Taxonomy" id="314319"/>
    <lineage>
        <taxon>Bacteria</taxon>
        <taxon>Pseudomonadati</taxon>
        <taxon>Bacteroidota</taxon>
        <taxon>Bacteroidia</taxon>
        <taxon>Marinilabiliales</taxon>
        <taxon>Prolixibacteraceae</taxon>
        <taxon>Prolixibacter</taxon>
    </lineage>
</organism>
<dbReference type="PANTHER" id="PTHR45339">
    <property type="entry name" value="HYBRID SIGNAL TRANSDUCTION HISTIDINE KINASE J"/>
    <property type="match status" value="1"/>
</dbReference>
<feature type="domain" description="Response regulatory" evidence="3">
    <location>
        <begin position="19"/>
        <end position="139"/>
    </location>
</feature>
<evidence type="ECO:0000256" key="2">
    <source>
        <dbReference type="PROSITE-ProRule" id="PRU00169"/>
    </source>
</evidence>
<accession>A0A5M4AYC1</accession>
<protein>
    <recommendedName>
        <fullName evidence="3">Response regulatory domain-containing protein</fullName>
    </recommendedName>
</protein>
<feature type="modified residue" description="4-aspartylphosphate" evidence="2">
    <location>
        <position position="68"/>
    </location>
</feature>